<dbReference type="EMBL" id="AVOT02067504">
    <property type="protein sequence ID" value="MBW0559009.1"/>
    <property type="molecule type" value="Genomic_DNA"/>
</dbReference>
<accession>A0A9Q3PET7</accession>
<name>A0A9Q3PET7_9BASI</name>
<feature type="chain" id="PRO_5040449214" description="Secreted protein" evidence="1">
    <location>
        <begin position="19"/>
        <end position="94"/>
    </location>
</feature>
<dbReference type="AlphaFoldDB" id="A0A9Q3PET7"/>
<evidence type="ECO:0000313" key="3">
    <source>
        <dbReference type="Proteomes" id="UP000765509"/>
    </source>
</evidence>
<evidence type="ECO:0008006" key="4">
    <source>
        <dbReference type="Google" id="ProtNLM"/>
    </source>
</evidence>
<keyword evidence="3" id="KW-1185">Reference proteome</keyword>
<sequence length="94" mass="10439">MLYTRILMLVQVPTLLKASYTYAGCQRFTSQSLRLCRFPTTHTPILTPVQAPHNSHANTYACEGSQKCSKFLTPVQASDDSHANPYACEGSPQF</sequence>
<evidence type="ECO:0000313" key="2">
    <source>
        <dbReference type="EMBL" id="MBW0559009.1"/>
    </source>
</evidence>
<dbReference type="Proteomes" id="UP000765509">
    <property type="component" value="Unassembled WGS sequence"/>
</dbReference>
<evidence type="ECO:0000256" key="1">
    <source>
        <dbReference type="SAM" id="SignalP"/>
    </source>
</evidence>
<gene>
    <name evidence="2" type="ORF">O181_098724</name>
</gene>
<reference evidence="2" key="1">
    <citation type="submission" date="2021-03" db="EMBL/GenBank/DDBJ databases">
        <title>Draft genome sequence of rust myrtle Austropuccinia psidii MF-1, a brazilian biotype.</title>
        <authorList>
            <person name="Quecine M.C."/>
            <person name="Pachon D.M.R."/>
            <person name="Bonatelli M.L."/>
            <person name="Correr F.H."/>
            <person name="Franceschini L.M."/>
            <person name="Leite T.F."/>
            <person name="Margarido G.R.A."/>
            <person name="Almeida C.A."/>
            <person name="Ferrarezi J.A."/>
            <person name="Labate C.A."/>
        </authorList>
    </citation>
    <scope>NUCLEOTIDE SEQUENCE</scope>
    <source>
        <strain evidence="2">MF-1</strain>
    </source>
</reference>
<feature type="signal peptide" evidence="1">
    <location>
        <begin position="1"/>
        <end position="18"/>
    </location>
</feature>
<keyword evidence="1" id="KW-0732">Signal</keyword>
<proteinExistence type="predicted"/>
<comment type="caution">
    <text evidence="2">The sequence shown here is derived from an EMBL/GenBank/DDBJ whole genome shotgun (WGS) entry which is preliminary data.</text>
</comment>
<protein>
    <recommendedName>
        <fullName evidence="4">Secreted protein</fullName>
    </recommendedName>
</protein>
<organism evidence="2 3">
    <name type="scientific">Austropuccinia psidii MF-1</name>
    <dbReference type="NCBI Taxonomy" id="1389203"/>
    <lineage>
        <taxon>Eukaryota</taxon>
        <taxon>Fungi</taxon>
        <taxon>Dikarya</taxon>
        <taxon>Basidiomycota</taxon>
        <taxon>Pucciniomycotina</taxon>
        <taxon>Pucciniomycetes</taxon>
        <taxon>Pucciniales</taxon>
        <taxon>Sphaerophragmiaceae</taxon>
        <taxon>Austropuccinia</taxon>
    </lineage>
</organism>